<keyword evidence="3" id="KW-0804">Transcription</keyword>
<dbReference type="Proteomes" id="UP000380867">
    <property type="component" value="Unassembled WGS sequence"/>
</dbReference>
<evidence type="ECO:0000256" key="2">
    <source>
        <dbReference type="ARBA" id="ARBA00023125"/>
    </source>
</evidence>
<feature type="domain" description="HTH tetR-type" evidence="5">
    <location>
        <begin position="14"/>
        <end position="74"/>
    </location>
</feature>
<proteinExistence type="predicted"/>
<dbReference type="Gene3D" id="1.10.357.10">
    <property type="entry name" value="Tetracycline Repressor, domain 2"/>
    <property type="match status" value="1"/>
</dbReference>
<feature type="DNA-binding region" description="H-T-H motif" evidence="4">
    <location>
        <begin position="37"/>
        <end position="56"/>
    </location>
</feature>
<dbReference type="RefSeq" id="WP_149689105.1">
    <property type="nucleotide sequence ID" value="NZ_SDPQ02000002.1"/>
</dbReference>
<evidence type="ECO:0000256" key="4">
    <source>
        <dbReference type="PROSITE-ProRule" id="PRU00335"/>
    </source>
</evidence>
<gene>
    <name evidence="6" type="ORF">ESP70_009895</name>
</gene>
<dbReference type="Pfam" id="PF17932">
    <property type="entry name" value="TetR_C_24"/>
    <property type="match status" value="1"/>
</dbReference>
<dbReference type="SUPFAM" id="SSF48498">
    <property type="entry name" value="Tetracyclin repressor-like, C-terminal domain"/>
    <property type="match status" value="1"/>
</dbReference>
<dbReference type="GO" id="GO:0003700">
    <property type="term" value="F:DNA-binding transcription factor activity"/>
    <property type="evidence" value="ECO:0007669"/>
    <property type="project" value="TreeGrafter"/>
</dbReference>
<sequence>MSTVDNAPRTESPRSKRAVIIATAIDRFGEEGFEHTKWATIADDVGIGQTALYHYFESKVHCLLTIMRLELSNSVERFKAATSAADDPAAALTAAVASAYEASPRDALQRRILQNHMDLLATKRPSKKEEEERLLCRSLVQEIEHNWTGLVQKGIDDGTFRVDDALLSARMLLALVVGVWRWYRPGGEMTLEQITEVMAEAAARLVDSAEVPARA</sequence>
<reference evidence="6" key="1">
    <citation type="submission" date="2019-09" db="EMBL/GenBank/DDBJ databases">
        <authorList>
            <person name="Li J."/>
        </authorList>
    </citation>
    <scope>NUCLEOTIDE SEQUENCE [LARGE SCALE GENOMIC DNA]</scope>
    <source>
        <strain evidence="6">JCM 14732</strain>
    </source>
</reference>
<dbReference type="SUPFAM" id="SSF46689">
    <property type="entry name" value="Homeodomain-like"/>
    <property type="match status" value="1"/>
</dbReference>
<evidence type="ECO:0000259" key="5">
    <source>
        <dbReference type="PROSITE" id="PS50977"/>
    </source>
</evidence>
<dbReference type="InterPro" id="IPR041490">
    <property type="entry name" value="KstR2_TetR_C"/>
</dbReference>
<dbReference type="Pfam" id="PF00440">
    <property type="entry name" value="TetR_N"/>
    <property type="match status" value="1"/>
</dbReference>
<dbReference type="EMBL" id="SDPQ02000002">
    <property type="protein sequence ID" value="KAA1397657.1"/>
    <property type="molecule type" value="Genomic_DNA"/>
</dbReference>
<evidence type="ECO:0000256" key="3">
    <source>
        <dbReference type="ARBA" id="ARBA00023163"/>
    </source>
</evidence>
<dbReference type="InterPro" id="IPR036271">
    <property type="entry name" value="Tet_transcr_reg_TetR-rel_C_sf"/>
</dbReference>
<evidence type="ECO:0000313" key="6">
    <source>
        <dbReference type="EMBL" id="KAA1397657.1"/>
    </source>
</evidence>
<keyword evidence="2 4" id="KW-0238">DNA-binding</keyword>
<dbReference type="InterPro" id="IPR050109">
    <property type="entry name" value="HTH-type_TetR-like_transc_reg"/>
</dbReference>
<dbReference type="Gene3D" id="1.10.10.60">
    <property type="entry name" value="Homeodomain-like"/>
    <property type="match status" value="1"/>
</dbReference>
<dbReference type="PRINTS" id="PR00455">
    <property type="entry name" value="HTHTETR"/>
</dbReference>
<dbReference type="GO" id="GO:0000976">
    <property type="term" value="F:transcription cis-regulatory region binding"/>
    <property type="evidence" value="ECO:0007669"/>
    <property type="project" value="TreeGrafter"/>
</dbReference>
<protein>
    <submittedName>
        <fullName evidence="6">TetR/AcrR family transcriptional regulator</fullName>
    </submittedName>
</protein>
<dbReference type="PANTHER" id="PTHR30055:SF234">
    <property type="entry name" value="HTH-TYPE TRANSCRIPTIONAL REGULATOR BETI"/>
    <property type="match status" value="1"/>
</dbReference>
<comment type="caution">
    <text evidence="6">The sequence shown here is derived from an EMBL/GenBank/DDBJ whole genome shotgun (WGS) entry which is preliminary data.</text>
</comment>
<dbReference type="InterPro" id="IPR001647">
    <property type="entry name" value="HTH_TetR"/>
</dbReference>
<name>A0A5M4FE96_9ACTN</name>
<dbReference type="InterPro" id="IPR009057">
    <property type="entry name" value="Homeodomain-like_sf"/>
</dbReference>
<evidence type="ECO:0000256" key="1">
    <source>
        <dbReference type="ARBA" id="ARBA00023015"/>
    </source>
</evidence>
<accession>A0A5M4FE96</accession>
<organism evidence="6 7">
    <name type="scientific">Aeromicrobium ginsengisoli</name>
    <dbReference type="NCBI Taxonomy" id="363867"/>
    <lineage>
        <taxon>Bacteria</taxon>
        <taxon>Bacillati</taxon>
        <taxon>Actinomycetota</taxon>
        <taxon>Actinomycetes</taxon>
        <taxon>Propionibacteriales</taxon>
        <taxon>Nocardioidaceae</taxon>
        <taxon>Aeromicrobium</taxon>
    </lineage>
</organism>
<dbReference type="AlphaFoldDB" id="A0A5M4FE96"/>
<keyword evidence="7" id="KW-1185">Reference proteome</keyword>
<evidence type="ECO:0000313" key="7">
    <source>
        <dbReference type="Proteomes" id="UP000380867"/>
    </source>
</evidence>
<keyword evidence="1" id="KW-0805">Transcription regulation</keyword>
<dbReference type="OrthoDB" id="1669699at2"/>
<dbReference type="PROSITE" id="PS50977">
    <property type="entry name" value="HTH_TETR_2"/>
    <property type="match status" value="1"/>
</dbReference>
<dbReference type="PANTHER" id="PTHR30055">
    <property type="entry name" value="HTH-TYPE TRANSCRIPTIONAL REGULATOR RUTR"/>
    <property type="match status" value="1"/>
</dbReference>